<keyword evidence="1" id="KW-0472">Membrane</keyword>
<comment type="caution">
    <text evidence="2">The sequence shown here is derived from an EMBL/GenBank/DDBJ whole genome shotgun (WGS) entry which is preliminary data.</text>
</comment>
<gene>
    <name evidence="2" type="ORF">CK203_024222</name>
</gene>
<feature type="transmembrane region" description="Helical" evidence="1">
    <location>
        <begin position="68"/>
        <end position="88"/>
    </location>
</feature>
<dbReference type="PANTHER" id="PTHR23516:SF16">
    <property type="entry name" value="MOLYBDATE-ANION TRANSPORTER"/>
    <property type="match status" value="1"/>
</dbReference>
<dbReference type="Proteomes" id="UP000288805">
    <property type="component" value="Unassembled WGS sequence"/>
</dbReference>
<dbReference type="GO" id="GO:0015098">
    <property type="term" value="F:molybdate ion transmembrane transporter activity"/>
    <property type="evidence" value="ECO:0007669"/>
    <property type="project" value="InterPro"/>
</dbReference>
<keyword evidence="1" id="KW-1133">Transmembrane helix</keyword>
<evidence type="ECO:0000313" key="2">
    <source>
        <dbReference type="EMBL" id="RVW91723.1"/>
    </source>
</evidence>
<dbReference type="GO" id="GO:0016020">
    <property type="term" value="C:membrane"/>
    <property type="evidence" value="ECO:0007669"/>
    <property type="project" value="InterPro"/>
</dbReference>
<proteinExistence type="predicted"/>
<dbReference type="PANTHER" id="PTHR23516">
    <property type="entry name" value="SAM (S-ADENOSYL METHIONINE) TRANSPORTER"/>
    <property type="match status" value="1"/>
</dbReference>
<sequence>MCRDILAFHHEDEIQYIPEEARSTIMNFFRISSQYLCVHCAVQWVIYLSLLLSNTKYWFVLPFLKVNAFPITVMFGMCSIFLFVATLLQRRLMVISESQRSSKFCNYLEDNHSEIWNAWNWATRLEERDTEAESLNI</sequence>
<name>A0A438I4U4_VITVI</name>
<dbReference type="InterPro" id="IPR008509">
    <property type="entry name" value="MOT2/MFSD5"/>
</dbReference>
<dbReference type="AlphaFoldDB" id="A0A438I4U4"/>
<keyword evidence="1" id="KW-0812">Transmembrane</keyword>
<organism evidence="2 3">
    <name type="scientific">Vitis vinifera</name>
    <name type="common">Grape</name>
    <dbReference type="NCBI Taxonomy" id="29760"/>
    <lineage>
        <taxon>Eukaryota</taxon>
        <taxon>Viridiplantae</taxon>
        <taxon>Streptophyta</taxon>
        <taxon>Embryophyta</taxon>
        <taxon>Tracheophyta</taxon>
        <taxon>Spermatophyta</taxon>
        <taxon>Magnoliopsida</taxon>
        <taxon>eudicotyledons</taxon>
        <taxon>Gunneridae</taxon>
        <taxon>Pentapetalae</taxon>
        <taxon>rosids</taxon>
        <taxon>Vitales</taxon>
        <taxon>Vitaceae</taxon>
        <taxon>Viteae</taxon>
        <taxon>Vitis</taxon>
    </lineage>
</organism>
<evidence type="ECO:0000313" key="3">
    <source>
        <dbReference type="Proteomes" id="UP000288805"/>
    </source>
</evidence>
<accession>A0A438I4U4</accession>
<protein>
    <submittedName>
        <fullName evidence="2">Uncharacterized protein</fullName>
    </submittedName>
</protein>
<feature type="transmembrane region" description="Helical" evidence="1">
    <location>
        <begin position="35"/>
        <end position="53"/>
    </location>
</feature>
<reference evidence="2 3" key="1">
    <citation type="journal article" date="2018" name="PLoS Genet.">
        <title>Population sequencing reveals clonal diversity and ancestral inbreeding in the grapevine cultivar Chardonnay.</title>
        <authorList>
            <person name="Roach M.J."/>
            <person name="Johnson D.L."/>
            <person name="Bohlmann J."/>
            <person name="van Vuuren H.J."/>
            <person name="Jones S.J."/>
            <person name="Pretorius I.S."/>
            <person name="Schmidt S.A."/>
            <person name="Borneman A.R."/>
        </authorList>
    </citation>
    <scope>NUCLEOTIDE SEQUENCE [LARGE SCALE GENOMIC DNA]</scope>
    <source>
        <strain evidence="3">cv. Chardonnay</strain>
        <tissue evidence="2">Leaf</tissue>
    </source>
</reference>
<dbReference type="EMBL" id="QGNW01000143">
    <property type="protein sequence ID" value="RVW91723.1"/>
    <property type="molecule type" value="Genomic_DNA"/>
</dbReference>
<evidence type="ECO:0000256" key="1">
    <source>
        <dbReference type="SAM" id="Phobius"/>
    </source>
</evidence>